<dbReference type="EMBL" id="NNAY01005023">
    <property type="protein sequence ID" value="OXU17092.1"/>
    <property type="molecule type" value="Genomic_DNA"/>
</dbReference>
<sequence>MTKIISREGRRARTLIRVLAPMIRPSEMREIIEGLVESSDLEIVKFCLEVYPQKSVLCLTHALNKGNEEMIKSLLEYK</sequence>
<accession>A0A232EFJ9</accession>
<evidence type="ECO:0000313" key="1">
    <source>
        <dbReference type="EMBL" id="OXU17092.1"/>
    </source>
</evidence>
<evidence type="ECO:0000313" key="2">
    <source>
        <dbReference type="Proteomes" id="UP000215335"/>
    </source>
</evidence>
<gene>
    <name evidence="1" type="ORF">TSAR_014397</name>
</gene>
<reference evidence="1 2" key="1">
    <citation type="journal article" date="2017" name="Curr. Biol.">
        <title>The Evolution of Venom by Co-option of Single-Copy Genes.</title>
        <authorList>
            <person name="Martinson E.O."/>
            <person name="Mrinalini"/>
            <person name="Kelkar Y.D."/>
            <person name="Chang C.H."/>
            <person name="Werren J.H."/>
        </authorList>
    </citation>
    <scope>NUCLEOTIDE SEQUENCE [LARGE SCALE GENOMIC DNA]</scope>
    <source>
        <strain evidence="1 2">Alberta</strain>
        <tissue evidence="1">Whole body</tissue>
    </source>
</reference>
<feature type="non-terminal residue" evidence="1">
    <location>
        <position position="78"/>
    </location>
</feature>
<dbReference type="AlphaFoldDB" id="A0A232EFJ9"/>
<dbReference type="Proteomes" id="UP000215335">
    <property type="component" value="Unassembled WGS sequence"/>
</dbReference>
<proteinExistence type="predicted"/>
<keyword evidence="2" id="KW-1185">Reference proteome</keyword>
<protein>
    <submittedName>
        <fullName evidence="1">Uncharacterized protein</fullName>
    </submittedName>
</protein>
<organism evidence="1 2">
    <name type="scientific">Trichomalopsis sarcophagae</name>
    <dbReference type="NCBI Taxonomy" id="543379"/>
    <lineage>
        <taxon>Eukaryota</taxon>
        <taxon>Metazoa</taxon>
        <taxon>Ecdysozoa</taxon>
        <taxon>Arthropoda</taxon>
        <taxon>Hexapoda</taxon>
        <taxon>Insecta</taxon>
        <taxon>Pterygota</taxon>
        <taxon>Neoptera</taxon>
        <taxon>Endopterygota</taxon>
        <taxon>Hymenoptera</taxon>
        <taxon>Apocrita</taxon>
        <taxon>Proctotrupomorpha</taxon>
        <taxon>Chalcidoidea</taxon>
        <taxon>Pteromalidae</taxon>
        <taxon>Pteromalinae</taxon>
        <taxon>Trichomalopsis</taxon>
    </lineage>
</organism>
<name>A0A232EFJ9_9HYME</name>
<comment type="caution">
    <text evidence="1">The sequence shown here is derived from an EMBL/GenBank/DDBJ whole genome shotgun (WGS) entry which is preliminary data.</text>
</comment>